<dbReference type="Gramene" id="TraesNOR7A03G03994810.1">
    <property type="protein sequence ID" value="TraesNOR7A03G03994810.1.CDS1"/>
    <property type="gene ID" value="TraesNOR7A03G03994810"/>
</dbReference>
<evidence type="ECO:0000313" key="2">
    <source>
        <dbReference type="EnsemblPlants" id="TraesCS7A02G344100.1.cds1"/>
    </source>
</evidence>
<name>A0A3B6RI55_WHEAT</name>
<dbReference type="STRING" id="4565.A0A3B6RI55"/>
<dbReference type="GO" id="GO:0005666">
    <property type="term" value="C:RNA polymerase III complex"/>
    <property type="evidence" value="ECO:0000318"/>
    <property type="project" value="GO_Central"/>
</dbReference>
<organism evidence="2">
    <name type="scientific">Triticum aestivum</name>
    <name type="common">Wheat</name>
    <dbReference type="NCBI Taxonomy" id="4565"/>
    <lineage>
        <taxon>Eukaryota</taxon>
        <taxon>Viridiplantae</taxon>
        <taxon>Streptophyta</taxon>
        <taxon>Embryophyta</taxon>
        <taxon>Tracheophyta</taxon>
        <taxon>Spermatophyta</taxon>
        <taxon>Magnoliopsida</taxon>
        <taxon>Liliopsida</taxon>
        <taxon>Poales</taxon>
        <taxon>Poaceae</taxon>
        <taxon>BOP clade</taxon>
        <taxon>Pooideae</taxon>
        <taxon>Triticodae</taxon>
        <taxon>Triticeae</taxon>
        <taxon>Triticinae</taxon>
        <taxon>Triticum</taxon>
    </lineage>
</organism>
<dbReference type="PANTHER" id="PTHR12069">
    <property type="entry name" value="DNA-DIRECTED RNA POLYMERASES III 80 KDA POLYPEPTIDE RNA POLYMERASE III SUBUNIT 5"/>
    <property type="match status" value="1"/>
</dbReference>
<dbReference type="Gramene" id="TraesWEE_scaffold_005657_01G000100.1">
    <property type="protein sequence ID" value="TraesWEE_scaffold_005657_01G000100.1"/>
    <property type="gene ID" value="TraesWEE_scaffold_005657_01G000100"/>
</dbReference>
<reference evidence="2" key="2">
    <citation type="submission" date="2018-10" db="UniProtKB">
        <authorList>
            <consortium name="EnsemblPlants"/>
        </authorList>
    </citation>
    <scope>IDENTIFICATION</scope>
</reference>
<reference evidence="2" key="1">
    <citation type="submission" date="2018-08" db="EMBL/GenBank/DDBJ databases">
        <authorList>
            <person name="Rossello M."/>
        </authorList>
    </citation>
    <scope>NUCLEOTIDE SEQUENCE [LARGE SCALE GENOMIC DNA]</scope>
    <source>
        <strain evidence="2">cv. Chinese Spring</strain>
    </source>
</reference>
<dbReference type="Gramene" id="TraesCS7A02G344100.1">
    <property type="protein sequence ID" value="TraesCS7A02G344100.1.cds1"/>
    <property type="gene ID" value="TraesCS7A02G344100"/>
</dbReference>
<feature type="compositionally biased region" description="Basic and acidic residues" evidence="1">
    <location>
        <begin position="269"/>
        <end position="279"/>
    </location>
</feature>
<feature type="region of interest" description="Disordered" evidence="1">
    <location>
        <begin position="18"/>
        <end position="109"/>
    </location>
</feature>
<proteinExistence type="predicted"/>
<evidence type="ECO:0008006" key="4">
    <source>
        <dbReference type="Google" id="ProtNLM"/>
    </source>
</evidence>
<keyword evidence="3" id="KW-1185">Reference proteome</keyword>
<dbReference type="AlphaFoldDB" id="A0A3B6RI55"/>
<dbReference type="PANTHER" id="PTHR12069:SF0">
    <property type="entry name" value="DNA-DIRECTED RNA POLYMERASE III SUBUNIT RPC5"/>
    <property type="match status" value="1"/>
</dbReference>
<dbReference type="Proteomes" id="UP000019116">
    <property type="component" value="Chromosome 7A"/>
</dbReference>
<dbReference type="Gramene" id="TraesLDM7A03G03954620.1">
    <property type="protein sequence ID" value="TraesLDM7A03G03954620.1.CDS1"/>
    <property type="gene ID" value="TraesLDM7A03G03954620"/>
</dbReference>
<feature type="region of interest" description="Disordered" evidence="1">
    <location>
        <begin position="246"/>
        <end position="281"/>
    </location>
</feature>
<evidence type="ECO:0000313" key="3">
    <source>
        <dbReference type="Proteomes" id="UP000019116"/>
    </source>
</evidence>
<sequence length="680" mass="75024">MTTDGDIDMADLASLDAPASPAAAAAPSVRFQPNVKGKPKPKPKPKPKAKPAPKPKHKPEPEPEPTPEEGDPHAAAAAAAATLPEGGVDAMETDADRVGPGEGADDMDVEDEDFVVREIDVYFTPKPFDKDSKLYIMQYPLRPCWRPYELGEVCKEVRVKPGSSKVEVDLEVDTQSDNYDPEVSGSLRVTTQTLSSSEAADVSDYAVGVLRGNMVHLNHLDAVMQLRPSMPHLISGASRTRQPLQQVETNGGGAGSKAVPSAKGNQHPDGSKDSPKEPEPWISLTYEPAGSDVASKYYAEMVASEGRPIDFTMSTHDYALSLCPGGPTGSKNINRSQAIREMLSLPLEERLKKWFTEVSQVTRFVALMHLAPDCSEEDLLETLPVYADLVRGLWVCRSSLLYDDGLASKRDQIMLEFTKMESIPVKYVERLIRDERTRNMILNPLGKRRDKLQDYKFIVAADSSFIKRYSHIVKEQENAWSVRAATMPDPLEKCSATEQRKTKNSTKSNIPVKGPDPVMGKTKDGLVQGSENHVRSVLDSVFTANKVRSFPAVVRDLRHLAVKYASDRKDGGRFQALSNAAQTCVSLSRKELDASIRLVAVPVHDLYVQKSEEKASVRNCLIKLFRDRVPNGTLKKQEILDCALSILKRKISEKEYHQAVSEICISNEDGHLVLKNGEMP</sequence>
<dbReference type="Gramene" id="TraesSYM7A03G03904560.1">
    <property type="protein sequence ID" value="TraesSYM7A03G03904560.1.CDS1"/>
    <property type="gene ID" value="TraesSYM7A03G03904560"/>
</dbReference>
<dbReference type="InterPro" id="IPR006886">
    <property type="entry name" value="RNA_pol_III_Rpc5"/>
</dbReference>
<dbReference type="OMA" id="INTECEN"/>
<evidence type="ECO:0000256" key="1">
    <source>
        <dbReference type="SAM" id="MobiDB-lite"/>
    </source>
</evidence>
<gene>
    <name evidence="2" type="primary">LOC123147886</name>
</gene>
<dbReference type="Pfam" id="PF04801">
    <property type="entry name" value="RPC5"/>
    <property type="match status" value="1"/>
</dbReference>
<feature type="region of interest" description="Disordered" evidence="1">
    <location>
        <begin position="495"/>
        <end position="519"/>
    </location>
</feature>
<protein>
    <recommendedName>
        <fullName evidence="4">DNA-directed RNA polymerase III subunit RPC5</fullName>
    </recommendedName>
</protein>
<dbReference type="GO" id="GO:0006351">
    <property type="term" value="P:DNA-templated transcription"/>
    <property type="evidence" value="ECO:0007669"/>
    <property type="project" value="InterPro"/>
</dbReference>
<dbReference type="EnsemblPlants" id="TraesCS7A02G344100.1">
    <property type="protein sequence ID" value="TraesCS7A02G344100.1.cds1"/>
    <property type="gene ID" value="TraesCS7A02G344100"/>
</dbReference>
<feature type="compositionally biased region" description="Low complexity" evidence="1">
    <location>
        <begin position="18"/>
        <end position="28"/>
    </location>
</feature>
<feature type="compositionally biased region" description="Basic residues" evidence="1">
    <location>
        <begin position="37"/>
        <end position="57"/>
    </location>
</feature>
<accession>A0A3B6RI55</accession>
<dbReference type="Gramene" id="TraesMAC7A03G03950490.1">
    <property type="protein sequence ID" value="TraesMAC7A03G03950490.1.CDS1"/>
    <property type="gene ID" value="TraesMAC7A03G03950490"/>
</dbReference>